<keyword evidence="3" id="KW-1185">Reference proteome</keyword>
<reference evidence="3" key="2">
    <citation type="journal article" date="2017" name="Nat. Plants">
        <title>The Aegilops tauschii genome reveals multiple impacts of transposons.</title>
        <authorList>
            <person name="Zhao G."/>
            <person name="Zou C."/>
            <person name="Li K."/>
            <person name="Wang K."/>
            <person name="Li T."/>
            <person name="Gao L."/>
            <person name="Zhang X."/>
            <person name="Wang H."/>
            <person name="Yang Z."/>
            <person name="Liu X."/>
            <person name="Jiang W."/>
            <person name="Mao L."/>
            <person name="Kong X."/>
            <person name="Jiao Y."/>
            <person name="Jia J."/>
        </authorList>
    </citation>
    <scope>NUCLEOTIDE SEQUENCE [LARGE SCALE GENOMIC DNA]</scope>
    <source>
        <strain evidence="3">cv. AL8/78</strain>
    </source>
</reference>
<keyword evidence="1" id="KW-1133">Transmembrane helix</keyword>
<organism evidence="2 3">
    <name type="scientific">Aegilops tauschii subsp. strangulata</name>
    <name type="common">Goatgrass</name>
    <dbReference type="NCBI Taxonomy" id="200361"/>
    <lineage>
        <taxon>Eukaryota</taxon>
        <taxon>Viridiplantae</taxon>
        <taxon>Streptophyta</taxon>
        <taxon>Embryophyta</taxon>
        <taxon>Tracheophyta</taxon>
        <taxon>Spermatophyta</taxon>
        <taxon>Magnoliopsida</taxon>
        <taxon>Liliopsida</taxon>
        <taxon>Poales</taxon>
        <taxon>Poaceae</taxon>
        <taxon>BOP clade</taxon>
        <taxon>Pooideae</taxon>
        <taxon>Triticodae</taxon>
        <taxon>Triticeae</taxon>
        <taxon>Triticinae</taxon>
        <taxon>Aegilops</taxon>
    </lineage>
</organism>
<evidence type="ECO:0000313" key="3">
    <source>
        <dbReference type="Proteomes" id="UP000015105"/>
    </source>
</evidence>
<proteinExistence type="predicted"/>
<evidence type="ECO:0000256" key="1">
    <source>
        <dbReference type="SAM" id="Phobius"/>
    </source>
</evidence>
<keyword evidence="1" id="KW-0812">Transmembrane</keyword>
<sequence length="129" mass="14600">MLMPICSGVRGTPALWIQKQSRVAGAVVFGLLVVVEYTTVLRCLFSQLCNGFHMRMRYDYALSCRSDRMFCITITVINGLVCALCRLTHRPLHSAEQSLVRCPPCRCGSAKRGRRRRRARWRVAGPSLN</sequence>
<feature type="transmembrane region" description="Helical" evidence="1">
    <location>
        <begin position="23"/>
        <end position="48"/>
    </location>
</feature>
<reference evidence="2" key="4">
    <citation type="submission" date="2019-03" db="UniProtKB">
        <authorList>
            <consortium name="EnsemblPlants"/>
        </authorList>
    </citation>
    <scope>IDENTIFICATION</scope>
</reference>
<reference evidence="3" key="1">
    <citation type="journal article" date="2014" name="Science">
        <title>Ancient hybridizations among the ancestral genomes of bread wheat.</title>
        <authorList>
            <consortium name="International Wheat Genome Sequencing Consortium,"/>
            <person name="Marcussen T."/>
            <person name="Sandve S.R."/>
            <person name="Heier L."/>
            <person name="Spannagl M."/>
            <person name="Pfeifer M."/>
            <person name="Jakobsen K.S."/>
            <person name="Wulff B.B."/>
            <person name="Steuernagel B."/>
            <person name="Mayer K.F."/>
            <person name="Olsen O.A."/>
        </authorList>
    </citation>
    <scope>NUCLEOTIDE SEQUENCE [LARGE SCALE GENOMIC DNA]</scope>
    <source>
        <strain evidence="3">cv. AL8/78</strain>
    </source>
</reference>
<name>A0A453GSX8_AEGTS</name>
<reference evidence="2" key="3">
    <citation type="journal article" date="2017" name="Nature">
        <title>Genome sequence of the progenitor of the wheat D genome Aegilops tauschii.</title>
        <authorList>
            <person name="Luo M.C."/>
            <person name="Gu Y.Q."/>
            <person name="Puiu D."/>
            <person name="Wang H."/>
            <person name="Twardziok S.O."/>
            <person name="Deal K.R."/>
            <person name="Huo N."/>
            <person name="Zhu T."/>
            <person name="Wang L."/>
            <person name="Wang Y."/>
            <person name="McGuire P.E."/>
            <person name="Liu S."/>
            <person name="Long H."/>
            <person name="Ramasamy R.K."/>
            <person name="Rodriguez J.C."/>
            <person name="Van S.L."/>
            <person name="Yuan L."/>
            <person name="Wang Z."/>
            <person name="Xia Z."/>
            <person name="Xiao L."/>
            <person name="Anderson O.D."/>
            <person name="Ouyang S."/>
            <person name="Liang Y."/>
            <person name="Zimin A.V."/>
            <person name="Pertea G."/>
            <person name="Qi P."/>
            <person name="Bennetzen J.L."/>
            <person name="Dai X."/>
            <person name="Dawson M.W."/>
            <person name="Muller H.G."/>
            <person name="Kugler K."/>
            <person name="Rivarola-Duarte L."/>
            <person name="Spannagl M."/>
            <person name="Mayer K.F.X."/>
            <person name="Lu F.H."/>
            <person name="Bevan M.W."/>
            <person name="Leroy P."/>
            <person name="Li P."/>
            <person name="You F.M."/>
            <person name="Sun Q."/>
            <person name="Liu Z."/>
            <person name="Lyons E."/>
            <person name="Wicker T."/>
            <person name="Salzberg S.L."/>
            <person name="Devos K.M."/>
            <person name="Dvorak J."/>
        </authorList>
    </citation>
    <scope>NUCLEOTIDE SEQUENCE [LARGE SCALE GENOMIC DNA]</scope>
    <source>
        <strain evidence="2">cv. AL8/78</strain>
    </source>
</reference>
<dbReference type="Proteomes" id="UP000015105">
    <property type="component" value="Chromosome 3D"/>
</dbReference>
<dbReference type="Gramene" id="AET3Gv21194500.8">
    <property type="protein sequence ID" value="AET3Gv21194500.8"/>
    <property type="gene ID" value="AET3Gv21194500"/>
</dbReference>
<dbReference type="AlphaFoldDB" id="A0A453GSX8"/>
<protein>
    <submittedName>
        <fullName evidence="2">Uncharacterized protein</fullName>
    </submittedName>
</protein>
<accession>A0A453GSX8</accession>
<evidence type="ECO:0000313" key="2">
    <source>
        <dbReference type="EnsemblPlants" id="AET3Gv21194500.8"/>
    </source>
</evidence>
<keyword evidence="1" id="KW-0472">Membrane</keyword>
<reference evidence="2" key="5">
    <citation type="journal article" date="2021" name="G3 (Bethesda)">
        <title>Aegilops tauschii genome assembly Aet v5.0 features greater sequence contiguity and improved annotation.</title>
        <authorList>
            <person name="Wang L."/>
            <person name="Zhu T."/>
            <person name="Rodriguez J.C."/>
            <person name="Deal K.R."/>
            <person name="Dubcovsky J."/>
            <person name="McGuire P.E."/>
            <person name="Lux T."/>
            <person name="Spannagl M."/>
            <person name="Mayer K.F.X."/>
            <person name="Baldrich P."/>
            <person name="Meyers B.C."/>
            <person name="Huo N."/>
            <person name="Gu Y.Q."/>
            <person name="Zhou H."/>
            <person name="Devos K.M."/>
            <person name="Bennetzen J.L."/>
            <person name="Unver T."/>
            <person name="Budak H."/>
            <person name="Gulick P.J."/>
            <person name="Galiba G."/>
            <person name="Kalapos B."/>
            <person name="Nelson D.R."/>
            <person name="Li P."/>
            <person name="You F.M."/>
            <person name="Luo M.C."/>
            <person name="Dvorak J."/>
        </authorList>
    </citation>
    <scope>NUCLEOTIDE SEQUENCE [LARGE SCALE GENOMIC DNA]</scope>
    <source>
        <strain evidence="2">cv. AL8/78</strain>
    </source>
</reference>
<dbReference type="EnsemblPlants" id="AET3Gv21194500.8">
    <property type="protein sequence ID" value="AET3Gv21194500.8"/>
    <property type="gene ID" value="AET3Gv21194500"/>
</dbReference>